<feature type="compositionally biased region" description="Polar residues" evidence="1">
    <location>
        <begin position="413"/>
        <end position="424"/>
    </location>
</feature>
<feature type="transmembrane region" description="Helical" evidence="2">
    <location>
        <begin position="58"/>
        <end position="78"/>
    </location>
</feature>
<dbReference type="EMBL" id="HBGH01010211">
    <property type="protein sequence ID" value="CAD9233536.1"/>
    <property type="molecule type" value="Transcribed_RNA"/>
</dbReference>
<keyword evidence="2" id="KW-1133">Transmembrane helix</keyword>
<evidence type="ECO:0000313" key="3">
    <source>
        <dbReference type="EMBL" id="CAD9233536.1"/>
    </source>
</evidence>
<dbReference type="PANTHER" id="PTHR36362">
    <property type="entry name" value="DNA-DIRECTED RNA POLYMERASE SUBUNIT BETA"/>
    <property type="match status" value="1"/>
</dbReference>
<feature type="compositionally biased region" description="Basic and acidic residues" evidence="1">
    <location>
        <begin position="27"/>
        <end position="39"/>
    </location>
</feature>
<proteinExistence type="predicted"/>
<keyword evidence="2" id="KW-0472">Membrane</keyword>
<feature type="region of interest" description="Disordered" evidence="1">
    <location>
        <begin position="390"/>
        <end position="488"/>
    </location>
</feature>
<evidence type="ECO:0000256" key="2">
    <source>
        <dbReference type="SAM" id="Phobius"/>
    </source>
</evidence>
<name>A0A7S1XF29_9RHOD</name>
<accession>A0A7S1XF29</accession>
<evidence type="ECO:0000256" key="1">
    <source>
        <dbReference type="SAM" id="MobiDB-lite"/>
    </source>
</evidence>
<reference evidence="3" key="1">
    <citation type="submission" date="2021-01" db="EMBL/GenBank/DDBJ databases">
        <authorList>
            <person name="Corre E."/>
            <person name="Pelletier E."/>
            <person name="Niang G."/>
            <person name="Scheremetjew M."/>
            <person name="Finn R."/>
            <person name="Kale V."/>
            <person name="Holt S."/>
            <person name="Cochrane G."/>
            <person name="Meng A."/>
            <person name="Brown T."/>
            <person name="Cohen L."/>
        </authorList>
    </citation>
    <scope>NUCLEOTIDE SEQUENCE</scope>
    <source>
        <strain evidence="3">SAG 36.94</strain>
    </source>
</reference>
<feature type="compositionally biased region" description="Basic and acidic residues" evidence="1">
    <location>
        <begin position="435"/>
        <end position="448"/>
    </location>
</feature>
<dbReference type="PANTHER" id="PTHR36362:SF1">
    <property type="entry name" value="DNA-DIRECTED RNA POLYMERASE SUBUNIT BETA"/>
    <property type="match status" value="1"/>
</dbReference>
<dbReference type="AlphaFoldDB" id="A0A7S1XF29"/>
<gene>
    <name evidence="3" type="ORF">CCAE0312_LOCUS5622</name>
</gene>
<feature type="compositionally biased region" description="Polar residues" evidence="1">
    <location>
        <begin position="460"/>
        <end position="488"/>
    </location>
</feature>
<keyword evidence="2" id="KW-0812">Transmembrane</keyword>
<feature type="region of interest" description="Disordered" evidence="1">
    <location>
        <begin position="22"/>
        <end position="50"/>
    </location>
</feature>
<dbReference type="GO" id="GO:0012505">
    <property type="term" value="C:endomembrane system"/>
    <property type="evidence" value="ECO:0007669"/>
    <property type="project" value="TreeGrafter"/>
</dbReference>
<protein>
    <submittedName>
        <fullName evidence="3">Uncharacterized protein</fullName>
    </submittedName>
</protein>
<organism evidence="3">
    <name type="scientific">Compsopogon caeruleus</name>
    <dbReference type="NCBI Taxonomy" id="31354"/>
    <lineage>
        <taxon>Eukaryota</taxon>
        <taxon>Rhodophyta</taxon>
        <taxon>Compsopogonophyceae</taxon>
        <taxon>Compsopogonales</taxon>
        <taxon>Compsopogonaceae</taxon>
        <taxon>Compsopogon</taxon>
    </lineage>
</organism>
<sequence length="488" mass="54894">MEQGSVISTFWFGKGLSMFRRHNNGSGHDEGGGKAEGHPSRRKVTGGHDASRMTRVPASLVLGVVALIFVLYFNAIAVRRPWRRASRSDADVFDENEFEDSRFIVAGSDEIRTYGRCPLMDGVGRYPVFESSPVTIIAALPMFLEAYERLDMLSTIDMNTLSLEHAFAWWYIVSQLDPLFIIISGPMNGLGRALARSASPTSRIVILDPTQINPSGRPFEDFVEINWKQQLNGVDRNKVLVFFNDDQSNFRRIKEAYSLGFRHVIFGKNGDLSSFRNYDIKAVCDQNPTQRWKGYTFDHGGRTKRLVTWETHLQNGAYFQHIAETYYEFPPLVRSSLLKRVYYNPSRAPEPIFSTRLAAQQAGLLGKYETRLGHYHHFLYVYLSSRNPELEETANSPGGSPQEPPQVAKPAPESNQTVQTSKTSVLLPPLQVNISKDHGESDANEKPDAMQSLVQHDGHTNQSTNPSADHANMNTTDDSLAKSMNETR</sequence>